<gene>
    <name evidence="1" type="ORF">L1987_46543</name>
</gene>
<reference evidence="1 2" key="2">
    <citation type="journal article" date="2022" name="Mol. Ecol. Resour.">
        <title>The genomes of chicory, endive, great burdock and yacon provide insights into Asteraceae paleo-polyploidization history and plant inulin production.</title>
        <authorList>
            <person name="Fan W."/>
            <person name="Wang S."/>
            <person name="Wang H."/>
            <person name="Wang A."/>
            <person name="Jiang F."/>
            <person name="Liu H."/>
            <person name="Zhao H."/>
            <person name="Xu D."/>
            <person name="Zhang Y."/>
        </authorList>
    </citation>
    <scope>NUCLEOTIDE SEQUENCE [LARGE SCALE GENOMIC DNA]</scope>
    <source>
        <strain evidence="2">cv. Yunnan</strain>
        <tissue evidence="1">Leaves</tissue>
    </source>
</reference>
<accession>A0ACB9FZG9</accession>
<comment type="caution">
    <text evidence="1">The sequence shown here is derived from an EMBL/GenBank/DDBJ whole genome shotgun (WGS) entry which is preliminary data.</text>
</comment>
<keyword evidence="2" id="KW-1185">Reference proteome</keyword>
<evidence type="ECO:0000313" key="1">
    <source>
        <dbReference type="EMBL" id="KAI3776754.1"/>
    </source>
</evidence>
<evidence type="ECO:0000313" key="2">
    <source>
        <dbReference type="Proteomes" id="UP001056120"/>
    </source>
</evidence>
<sequence>MSLLIQYLQSWDLTPKMLHMNRSNMALLNSWLVSMPRDDLDNVEKWCKVLEEEEEEQKKRRKMDTKKRTKFSFRPSRFVSRFRNSVIGTLELRITSAETLSSSGR</sequence>
<protein>
    <submittedName>
        <fullName evidence="1">Uncharacterized protein</fullName>
    </submittedName>
</protein>
<reference evidence="2" key="1">
    <citation type="journal article" date="2022" name="Mol. Ecol. Resour.">
        <title>The genomes of chicory, endive, great burdock and yacon provide insights into Asteraceae palaeo-polyploidization history and plant inulin production.</title>
        <authorList>
            <person name="Fan W."/>
            <person name="Wang S."/>
            <person name="Wang H."/>
            <person name="Wang A."/>
            <person name="Jiang F."/>
            <person name="Liu H."/>
            <person name="Zhao H."/>
            <person name="Xu D."/>
            <person name="Zhang Y."/>
        </authorList>
    </citation>
    <scope>NUCLEOTIDE SEQUENCE [LARGE SCALE GENOMIC DNA]</scope>
    <source>
        <strain evidence="2">cv. Yunnan</strain>
    </source>
</reference>
<organism evidence="1 2">
    <name type="scientific">Smallanthus sonchifolius</name>
    <dbReference type="NCBI Taxonomy" id="185202"/>
    <lineage>
        <taxon>Eukaryota</taxon>
        <taxon>Viridiplantae</taxon>
        <taxon>Streptophyta</taxon>
        <taxon>Embryophyta</taxon>
        <taxon>Tracheophyta</taxon>
        <taxon>Spermatophyta</taxon>
        <taxon>Magnoliopsida</taxon>
        <taxon>eudicotyledons</taxon>
        <taxon>Gunneridae</taxon>
        <taxon>Pentapetalae</taxon>
        <taxon>asterids</taxon>
        <taxon>campanulids</taxon>
        <taxon>Asterales</taxon>
        <taxon>Asteraceae</taxon>
        <taxon>Asteroideae</taxon>
        <taxon>Heliantheae alliance</taxon>
        <taxon>Millerieae</taxon>
        <taxon>Smallanthus</taxon>
    </lineage>
</organism>
<name>A0ACB9FZG9_9ASTR</name>
<dbReference type="EMBL" id="CM042032">
    <property type="protein sequence ID" value="KAI3776754.1"/>
    <property type="molecule type" value="Genomic_DNA"/>
</dbReference>
<proteinExistence type="predicted"/>
<dbReference type="Proteomes" id="UP001056120">
    <property type="component" value="Linkage Group LG15"/>
</dbReference>